<dbReference type="Proteomes" id="UP000199223">
    <property type="component" value="Unassembled WGS sequence"/>
</dbReference>
<accession>A0A1H6ZF41</accession>
<keyword evidence="2" id="KW-0472">Membrane</keyword>
<name>A0A1H6ZF41_9DEIO</name>
<feature type="transmembrane region" description="Helical" evidence="2">
    <location>
        <begin position="27"/>
        <end position="48"/>
    </location>
</feature>
<organism evidence="3 4">
    <name type="scientific">Deinococcus reticulitermitis</name>
    <dbReference type="NCBI Taxonomy" id="856736"/>
    <lineage>
        <taxon>Bacteria</taxon>
        <taxon>Thermotogati</taxon>
        <taxon>Deinococcota</taxon>
        <taxon>Deinococci</taxon>
        <taxon>Deinococcales</taxon>
        <taxon>Deinococcaceae</taxon>
        <taxon>Deinococcus</taxon>
    </lineage>
</organism>
<keyword evidence="4" id="KW-1185">Reference proteome</keyword>
<evidence type="ECO:0000256" key="2">
    <source>
        <dbReference type="SAM" id="Phobius"/>
    </source>
</evidence>
<sequence length="111" mass="12583">MAQPIQRKLPPHAALPNLLHSPVRVRLLMIPGSYPHAAMLMFRTVGVYSLNNSTFNLFLLAPYSDFGIFYRQPLTALILFIIVLAPVLPPLRRRHQSGQPPQTEGLTYHKK</sequence>
<feature type="region of interest" description="Disordered" evidence="1">
    <location>
        <begin position="92"/>
        <end position="111"/>
    </location>
</feature>
<dbReference type="AlphaFoldDB" id="A0A1H6ZF41"/>
<feature type="transmembrane region" description="Helical" evidence="2">
    <location>
        <begin position="68"/>
        <end position="88"/>
    </location>
</feature>
<keyword evidence="2" id="KW-0812">Transmembrane</keyword>
<evidence type="ECO:0000313" key="4">
    <source>
        <dbReference type="Proteomes" id="UP000199223"/>
    </source>
</evidence>
<reference evidence="4" key="1">
    <citation type="submission" date="2016-10" db="EMBL/GenBank/DDBJ databases">
        <authorList>
            <person name="Varghese N."/>
            <person name="Submissions S."/>
        </authorList>
    </citation>
    <scope>NUCLEOTIDE SEQUENCE [LARGE SCALE GENOMIC DNA]</scope>
    <source>
        <strain evidence="4">CGMCC 1.10218</strain>
    </source>
</reference>
<keyword evidence="2" id="KW-1133">Transmembrane helix</keyword>
<protein>
    <submittedName>
        <fullName evidence="3">Uncharacterized protein</fullName>
    </submittedName>
</protein>
<evidence type="ECO:0000256" key="1">
    <source>
        <dbReference type="SAM" id="MobiDB-lite"/>
    </source>
</evidence>
<gene>
    <name evidence="3" type="ORF">SAMN04488058_10917</name>
</gene>
<evidence type="ECO:0000313" key="3">
    <source>
        <dbReference type="EMBL" id="SEJ48160.1"/>
    </source>
</evidence>
<dbReference type="EMBL" id="FNZA01000009">
    <property type="protein sequence ID" value="SEJ48160.1"/>
    <property type="molecule type" value="Genomic_DNA"/>
</dbReference>
<proteinExistence type="predicted"/>